<keyword evidence="7" id="KW-1185">Reference proteome</keyword>
<feature type="domain" description="EF-hand" evidence="5">
    <location>
        <begin position="537"/>
        <end position="572"/>
    </location>
</feature>
<comment type="caution">
    <text evidence="6">The sequence shown here is derived from an EMBL/GenBank/DDBJ whole genome shotgun (WGS) entry which is preliminary data.</text>
</comment>
<dbReference type="EMBL" id="CAJNOC010000676">
    <property type="protein sequence ID" value="CAF0790452.1"/>
    <property type="molecule type" value="Genomic_DNA"/>
</dbReference>
<name>A0A813S5J9_9BILA</name>
<evidence type="ECO:0000313" key="7">
    <source>
        <dbReference type="Proteomes" id="UP000663879"/>
    </source>
</evidence>
<dbReference type="InterPro" id="IPR011992">
    <property type="entry name" value="EF-hand-dom_pair"/>
</dbReference>
<evidence type="ECO:0000313" key="6">
    <source>
        <dbReference type="EMBL" id="CAF0790452.1"/>
    </source>
</evidence>
<dbReference type="SMART" id="SM00156">
    <property type="entry name" value="PP2Ac"/>
    <property type="match status" value="1"/>
</dbReference>
<comment type="cofactor">
    <cofactor evidence="1">
        <name>Mn(2+)</name>
        <dbReference type="ChEBI" id="CHEBI:29035"/>
    </cofactor>
</comment>
<gene>
    <name evidence="6" type="ORF">OXX778_LOCUS5939</name>
</gene>
<dbReference type="PANTHER" id="PTHR45668">
    <property type="entry name" value="SERINE/THREONINE-PROTEIN PHOSPHATASE 5-RELATED"/>
    <property type="match status" value="1"/>
</dbReference>
<sequence length="581" mass="67661">MTAYLDNLELHKALEKVIGIVEMEQERDLVSNAKLFDHLITAFCTNTDLIPLSVSKDYVGVHLTPIYEINNLKLLLKYFKNDQILDPFYTLKIINDAKEKMLKLPNILECIIEDPKENGCIVVGDLHGNFDDLYHLIDKFGLPGCEFRYIFNGDYVDRGSKQMEVLLIILYSFLVRSDRVYINRGNHEDIRVNSNKNFMPNFMTVCRKMYGKYGSCIYKAANELFTTLPLATSFENKVSKYKYFIVHGGISDTLDLDYVYFKLNRFRFDKVTLIDSKLKKESKAISEMLWSDPIILEDGVIGPRLANELNGCYFNTYRNLGCLFGADISEKFCKKFSFNAIIRSHEMRDMGFSKDHPRCFTIFSASYYSGCNNFGAVFKFETKSKLFDVYKYKNLSNNESTDELIKKSQILLKQFKCLIRSKEKELLKEFELYDLEKNCTIQTDLWADILSKTLNSNISVHHLKAIKNYICECSSSLDCVYYKSLFKRKRFRRHSQCLKIVTNLFNLLDADNDKKISLKEAQNAIKTLNSKMETNFSQNEDCVKFFEILDKNCDEYIDLDEFINAFTDSELLLDLDRLVLK</sequence>
<dbReference type="InterPro" id="IPR002048">
    <property type="entry name" value="EF_hand_dom"/>
</dbReference>
<dbReference type="PROSITE" id="PS50222">
    <property type="entry name" value="EF_HAND_2"/>
    <property type="match status" value="2"/>
</dbReference>
<dbReference type="InterPro" id="IPR029052">
    <property type="entry name" value="Metallo-depent_PP-like"/>
</dbReference>
<dbReference type="InterPro" id="IPR004843">
    <property type="entry name" value="Calcineurin-like_PHP"/>
</dbReference>
<feature type="domain" description="EF-hand" evidence="5">
    <location>
        <begin position="496"/>
        <end position="531"/>
    </location>
</feature>
<dbReference type="GO" id="GO:0016787">
    <property type="term" value="F:hydrolase activity"/>
    <property type="evidence" value="ECO:0007669"/>
    <property type="project" value="InterPro"/>
</dbReference>
<dbReference type="Proteomes" id="UP000663879">
    <property type="component" value="Unassembled WGS sequence"/>
</dbReference>
<dbReference type="Pfam" id="PF13499">
    <property type="entry name" value="EF-hand_7"/>
    <property type="match status" value="1"/>
</dbReference>
<reference evidence="6" key="1">
    <citation type="submission" date="2021-02" db="EMBL/GenBank/DDBJ databases">
        <authorList>
            <person name="Nowell W R."/>
        </authorList>
    </citation>
    <scope>NUCLEOTIDE SEQUENCE</scope>
    <source>
        <strain evidence="6">Ploen Becks lab</strain>
    </source>
</reference>
<evidence type="ECO:0000256" key="2">
    <source>
        <dbReference type="ARBA" id="ARBA00008294"/>
    </source>
</evidence>
<dbReference type="InterPro" id="IPR051134">
    <property type="entry name" value="PPP_phosphatase"/>
</dbReference>
<dbReference type="SUPFAM" id="SSF56300">
    <property type="entry name" value="Metallo-dependent phosphatases"/>
    <property type="match status" value="1"/>
</dbReference>
<evidence type="ECO:0000256" key="1">
    <source>
        <dbReference type="ARBA" id="ARBA00001936"/>
    </source>
</evidence>
<dbReference type="AlphaFoldDB" id="A0A813S5J9"/>
<dbReference type="Gene3D" id="1.10.238.10">
    <property type="entry name" value="EF-hand"/>
    <property type="match status" value="1"/>
</dbReference>
<dbReference type="Gene3D" id="3.60.21.10">
    <property type="match status" value="1"/>
</dbReference>
<keyword evidence="4" id="KW-0464">Manganese</keyword>
<dbReference type="CDD" id="cd00051">
    <property type="entry name" value="EFh"/>
    <property type="match status" value="1"/>
</dbReference>
<keyword evidence="3" id="KW-0479">Metal-binding</keyword>
<accession>A0A813S5J9</accession>
<dbReference type="SUPFAM" id="SSF47473">
    <property type="entry name" value="EF-hand"/>
    <property type="match status" value="1"/>
</dbReference>
<comment type="similarity">
    <text evidence="2">Belongs to the PPP phosphatase family.</text>
</comment>
<proteinExistence type="inferred from homology"/>
<evidence type="ECO:0000256" key="3">
    <source>
        <dbReference type="ARBA" id="ARBA00022723"/>
    </source>
</evidence>
<evidence type="ECO:0000256" key="4">
    <source>
        <dbReference type="ARBA" id="ARBA00023211"/>
    </source>
</evidence>
<organism evidence="6 7">
    <name type="scientific">Brachionus calyciflorus</name>
    <dbReference type="NCBI Taxonomy" id="104777"/>
    <lineage>
        <taxon>Eukaryota</taxon>
        <taxon>Metazoa</taxon>
        <taxon>Spiralia</taxon>
        <taxon>Gnathifera</taxon>
        <taxon>Rotifera</taxon>
        <taxon>Eurotatoria</taxon>
        <taxon>Monogononta</taxon>
        <taxon>Pseudotrocha</taxon>
        <taxon>Ploima</taxon>
        <taxon>Brachionidae</taxon>
        <taxon>Brachionus</taxon>
    </lineage>
</organism>
<evidence type="ECO:0000259" key="5">
    <source>
        <dbReference type="PROSITE" id="PS50222"/>
    </source>
</evidence>
<dbReference type="OrthoDB" id="442428at2759"/>
<dbReference type="InterPro" id="IPR006186">
    <property type="entry name" value="Ser/Thr-sp_prot-phosphatase"/>
</dbReference>
<dbReference type="PRINTS" id="PR00114">
    <property type="entry name" value="STPHPHTASE"/>
</dbReference>
<dbReference type="Pfam" id="PF00149">
    <property type="entry name" value="Metallophos"/>
    <property type="match status" value="1"/>
</dbReference>
<dbReference type="GO" id="GO:0005509">
    <property type="term" value="F:calcium ion binding"/>
    <property type="evidence" value="ECO:0007669"/>
    <property type="project" value="InterPro"/>
</dbReference>
<dbReference type="SMART" id="SM00054">
    <property type="entry name" value="EFh"/>
    <property type="match status" value="3"/>
</dbReference>
<dbReference type="PANTHER" id="PTHR45668:SF3">
    <property type="entry name" value="SERINE_THREONINE-PROTEIN PHOSPHATASE RDGC"/>
    <property type="match status" value="1"/>
</dbReference>
<protein>
    <recommendedName>
        <fullName evidence="5">EF-hand domain-containing protein</fullName>
    </recommendedName>
</protein>